<accession>A0A4R0PAL1</accession>
<comment type="caution">
    <text evidence="4">The sequence shown here is derived from an EMBL/GenBank/DDBJ whole genome shotgun (WGS) entry which is preliminary data.</text>
</comment>
<dbReference type="Proteomes" id="UP000291485">
    <property type="component" value="Unassembled WGS sequence"/>
</dbReference>
<dbReference type="InterPro" id="IPR014718">
    <property type="entry name" value="GH-type_carb-bd"/>
</dbReference>
<reference evidence="4 5" key="1">
    <citation type="submission" date="2019-02" db="EMBL/GenBank/DDBJ databases">
        <title>Pedobacter sp. RP-3-11 sp. nov., isolated from Arctic soil.</title>
        <authorList>
            <person name="Dahal R.H."/>
        </authorList>
    </citation>
    <scope>NUCLEOTIDE SEQUENCE [LARGE SCALE GENOMIC DNA]</scope>
    <source>
        <strain evidence="4 5">RP-3-11</strain>
    </source>
</reference>
<dbReference type="InterPro" id="IPR037481">
    <property type="entry name" value="LacX"/>
</dbReference>
<dbReference type="SUPFAM" id="SSF74650">
    <property type="entry name" value="Galactose mutarotase-like"/>
    <property type="match status" value="1"/>
</dbReference>
<proteinExistence type="predicted"/>
<dbReference type="Pfam" id="PF01263">
    <property type="entry name" value="Aldose_epim"/>
    <property type="match status" value="1"/>
</dbReference>
<dbReference type="GO" id="GO:0005975">
    <property type="term" value="P:carbohydrate metabolic process"/>
    <property type="evidence" value="ECO:0007669"/>
    <property type="project" value="InterPro"/>
</dbReference>
<keyword evidence="3" id="KW-0106">Calcium</keyword>
<sequence length="288" mass="33039">MITLENDYIKVSLAAKGAELQGLFSKETGIEYLWDANPKFWAKHSPVLFPIVGSLKNDSFNYKGKNYALPRHGFARDHVFNFDKISGTEAVFTLTQSDDTLKLYPFYFELRLKYQLIDRKLNLTYEVVNTGTEEMYFSIGAHPAFAVPNTPNTKYEDYYLAFNADEKLTYWKLEDGLVADDTANIELGGHKLNLTHDLFYNDALVFKTIQSNCISLLNTKNDYGLHFHFEDFPFFGIWAATNAPFVCLEPWCGVADGVNHDQDLEHKEGIIKIAAGENWERYLEVECF</sequence>
<dbReference type="AlphaFoldDB" id="A0A4R0PAL1"/>
<evidence type="ECO:0000313" key="4">
    <source>
        <dbReference type="EMBL" id="TCD12824.1"/>
    </source>
</evidence>
<evidence type="ECO:0000256" key="3">
    <source>
        <dbReference type="ARBA" id="ARBA00022837"/>
    </source>
</evidence>
<dbReference type="PANTHER" id="PTHR11122">
    <property type="entry name" value="APOSPORY-ASSOCIATED PROTEIN C-RELATED"/>
    <property type="match status" value="1"/>
</dbReference>
<dbReference type="InterPro" id="IPR008183">
    <property type="entry name" value="Aldose_1/G6P_1-epimerase"/>
</dbReference>
<dbReference type="OrthoDB" id="9795355at2"/>
<evidence type="ECO:0000313" key="5">
    <source>
        <dbReference type="Proteomes" id="UP000291485"/>
    </source>
</evidence>
<dbReference type="GO" id="GO:0030246">
    <property type="term" value="F:carbohydrate binding"/>
    <property type="evidence" value="ECO:0007669"/>
    <property type="project" value="InterPro"/>
</dbReference>
<comment type="cofactor">
    <cofactor evidence="1">
        <name>Ca(2+)</name>
        <dbReference type="ChEBI" id="CHEBI:29108"/>
    </cofactor>
</comment>
<comment type="subunit">
    <text evidence="2">Monomer.</text>
</comment>
<dbReference type="InterPro" id="IPR011013">
    <property type="entry name" value="Gal_mutarotase_sf_dom"/>
</dbReference>
<dbReference type="CDD" id="cd09024">
    <property type="entry name" value="Aldose_epim_lacX"/>
    <property type="match status" value="1"/>
</dbReference>
<dbReference type="GO" id="GO:0016853">
    <property type="term" value="F:isomerase activity"/>
    <property type="evidence" value="ECO:0007669"/>
    <property type="project" value="InterPro"/>
</dbReference>
<organism evidence="4 5">
    <name type="scientific">Pedobacter frigidisoli</name>
    <dbReference type="NCBI Taxonomy" id="2530455"/>
    <lineage>
        <taxon>Bacteria</taxon>
        <taxon>Pseudomonadati</taxon>
        <taxon>Bacteroidota</taxon>
        <taxon>Sphingobacteriia</taxon>
        <taxon>Sphingobacteriales</taxon>
        <taxon>Sphingobacteriaceae</taxon>
        <taxon>Pedobacter</taxon>
    </lineage>
</organism>
<dbReference type="EMBL" id="SJSN01000001">
    <property type="protein sequence ID" value="TCD12824.1"/>
    <property type="molecule type" value="Genomic_DNA"/>
</dbReference>
<protein>
    <submittedName>
        <fullName evidence="4">Aldose 1-epimerase family protein</fullName>
    </submittedName>
</protein>
<dbReference type="Gene3D" id="2.70.98.10">
    <property type="match status" value="1"/>
</dbReference>
<evidence type="ECO:0000256" key="1">
    <source>
        <dbReference type="ARBA" id="ARBA00001913"/>
    </source>
</evidence>
<name>A0A4R0PAL1_9SPHI</name>
<dbReference type="PANTHER" id="PTHR11122:SF13">
    <property type="entry name" value="GLUCOSE-6-PHOSPHATE 1-EPIMERASE"/>
    <property type="match status" value="1"/>
</dbReference>
<gene>
    <name evidence="4" type="ORF">EZ449_01900</name>
</gene>
<dbReference type="RefSeq" id="WP_131556258.1">
    <property type="nucleotide sequence ID" value="NZ_SJSN01000001.1"/>
</dbReference>
<keyword evidence="5" id="KW-1185">Reference proteome</keyword>
<evidence type="ECO:0000256" key="2">
    <source>
        <dbReference type="ARBA" id="ARBA00011245"/>
    </source>
</evidence>